<proteinExistence type="predicted"/>
<dbReference type="Proteomes" id="UP000554488">
    <property type="component" value="Unassembled WGS sequence"/>
</dbReference>
<gene>
    <name evidence="1" type="ORF">HUU93_16210</name>
</gene>
<evidence type="ECO:0000313" key="1">
    <source>
        <dbReference type="EMBL" id="NUN88095.1"/>
    </source>
</evidence>
<reference evidence="1 2" key="2">
    <citation type="submission" date="2020-07" db="EMBL/GenBank/DDBJ databases">
        <title>Bacterial metabolism rescues the inhibition of intestinal drug absorption by food and drug additives.</title>
        <authorList>
            <person name="Zou L."/>
            <person name="Spanogiannopoulos P."/>
            <person name="Chien H.-C."/>
            <person name="Pieper L.M."/>
            <person name="Cai W."/>
            <person name="Khuri N."/>
            <person name="Pottel J."/>
            <person name="Vora B."/>
            <person name="Ni Z."/>
            <person name="Tsakalozou E."/>
            <person name="Zhang W."/>
            <person name="Shoichet B.K."/>
            <person name="Giacomini K.M."/>
            <person name="Turnbaugh P.J."/>
        </authorList>
    </citation>
    <scope>NUCLEOTIDE SEQUENCE [LARGE SCALE GENOMIC DNA]</scope>
    <source>
        <strain evidence="1 2">F22</strain>
    </source>
</reference>
<sequence length="180" mass="20830">IWCMIAVCGNNPEKGIKYRHTWNIVKIGGTYYHLDATFDNTLGKHSAAGQEIRYDYFNLDDKKIFRDHEPLIAPAPVCTNGDHFYYREKKLSFTKEEDVHKRSLQAAKKGRTLTFQWRGGYLTREVLEKLLDLLRKAGEEKQKAARISLNWSQAVIRVSYVEDRGLACVDMEEANEGEKE</sequence>
<organism evidence="1 2">
    <name type="scientific">Coprococcus comes</name>
    <dbReference type="NCBI Taxonomy" id="410072"/>
    <lineage>
        <taxon>Bacteria</taxon>
        <taxon>Bacillati</taxon>
        <taxon>Bacillota</taxon>
        <taxon>Clostridia</taxon>
        <taxon>Lachnospirales</taxon>
        <taxon>Lachnospiraceae</taxon>
        <taxon>Coprococcus</taxon>
    </lineage>
</organism>
<protein>
    <submittedName>
        <fullName evidence="1">Peptidase</fullName>
    </submittedName>
</protein>
<accession>A0A849Y310</accession>
<comment type="caution">
    <text evidence="1">The sequence shown here is derived from an EMBL/GenBank/DDBJ whole genome shotgun (WGS) entry which is preliminary data.</text>
</comment>
<reference evidence="1 2" key="1">
    <citation type="submission" date="2020-04" db="EMBL/GenBank/DDBJ databases">
        <authorList>
            <person name="Pieper L."/>
        </authorList>
    </citation>
    <scope>NUCLEOTIDE SEQUENCE [LARGE SCALE GENOMIC DNA]</scope>
    <source>
        <strain evidence="1 2">F22</strain>
    </source>
</reference>
<dbReference type="EMBL" id="JABWDC010000135">
    <property type="protein sequence ID" value="NUN88095.1"/>
    <property type="molecule type" value="Genomic_DNA"/>
</dbReference>
<dbReference type="AlphaFoldDB" id="A0A849Y310"/>
<evidence type="ECO:0000313" key="2">
    <source>
        <dbReference type="Proteomes" id="UP000554488"/>
    </source>
</evidence>
<name>A0A849Y310_9FIRM</name>
<feature type="non-terminal residue" evidence="1">
    <location>
        <position position="1"/>
    </location>
</feature>